<comment type="caution">
    <text evidence="1">The sequence shown here is derived from an EMBL/GenBank/DDBJ whole genome shotgun (WGS) entry which is preliminary data.</text>
</comment>
<organism evidence="1 2">
    <name type="scientific">Ilex paraguariensis</name>
    <name type="common">yerba mate</name>
    <dbReference type="NCBI Taxonomy" id="185542"/>
    <lineage>
        <taxon>Eukaryota</taxon>
        <taxon>Viridiplantae</taxon>
        <taxon>Streptophyta</taxon>
        <taxon>Embryophyta</taxon>
        <taxon>Tracheophyta</taxon>
        <taxon>Spermatophyta</taxon>
        <taxon>Magnoliopsida</taxon>
        <taxon>eudicotyledons</taxon>
        <taxon>Gunneridae</taxon>
        <taxon>Pentapetalae</taxon>
        <taxon>asterids</taxon>
        <taxon>campanulids</taxon>
        <taxon>Aquifoliales</taxon>
        <taxon>Aquifoliaceae</taxon>
        <taxon>Ilex</taxon>
    </lineage>
</organism>
<proteinExistence type="predicted"/>
<sequence>MVRLLAGCMHCWRRSYEWRRLQPYWSRLGPLGHWRWLAWETLGSLGAALEQEATPGMLYDLGVMRTKA</sequence>
<name>A0ABC8UQB7_9AQUA</name>
<dbReference type="EMBL" id="CAUOFW020008579">
    <property type="protein sequence ID" value="CAK9183251.1"/>
    <property type="molecule type" value="Genomic_DNA"/>
</dbReference>
<evidence type="ECO:0000313" key="2">
    <source>
        <dbReference type="Proteomes" id="UP001642360"/>
    </source>
</evidence>
<gene>
    <name evidence="1" type="ORF">ILEXP_LOCUS53503</name>
</gene>
<keyword evidence="2" id="KW-1185">Reference proteome</keyword>
<reference evidence="1 2" key="1">
    <citation type="submission" date="2024-02" db="EMBL/GenBank/DDBJ databases">
        <authorList>
            <person name="Vignale AGUSTIN F."/>
            <person name="Sosa J E."/>
            <person name="Modenutti C."/>
        </authorList>
    </citation>
    <scope>NUCLEOTIDE SEQUENCE [LARGE SCALE GENOMIC DNA]</scope>
</reference>
<dbReference type="Proteomes" id="UP001642360">
    <property type="component" value="Unassembled WGS sequence"/>
</dbReference>
<dbReference type="AlphaFoldDB" id="A0ABC8UQB7"/>
<protein>
    <submittedName>
        <fullName evidence="1">Uncharacterized protein</fullName>
    </submittedName>
</protein>
<accession>A0ABC8UQB7</accession>
<evidence type="ECO:0000313" key="1">
    <source>
        <dbReference type="EMBL" id="CAK9183251.1"/>
    </source>
</evidence>